<dbReference type="PANTHER" id="PTHR42856:SF1">
    <property type="entry name" value="ACYL-COENZYME A THIOESTERASE PAAI"/>
    <property type="match status" value="1"/>
</dbReference>
<keyword evidence="1" id="KW-0378">Hydrolase</keyword>
<dbReference type="GO" id="GO:0016289">
    <property type="term" value="F:acyl-CoA hydrolase activity"/>
    <property type="evidence" value="ECO:0007669"/>
    <property type="project" value="TreeGrafter"/>
</dbReference>
<dbReference type="Proteomes" id="UP000192610">
    <property type="component" value="Unassembled WGS sequence"/>
</dbReference>
<dbReference type="RefSeq" id="WP_081198661.1">
    <property type="nucleotide sequence ID" value="NZ_FOCZ01000001.1"/>
</dbReference>
<sequence length="141" mass="15604">MSSSKSKTTAIVDAMMSKDYFSQWLGIERLEEKEGFCKLRMTVRPEMCNGFGIAHGGISYSFADSALAFASNSHGRQAVSIETSISHLKPLMAGDVIIATAEEKSRSNKIAIYDVRVEKEKGELAALFKGTVFRKETEWNV</sequence>
<dbReference type="AlphaFoldDB" id="A0A1V9EW23"/>
<dbReference type="InterPro" id="IPR003736">
    <property type="entry name" value="PAAI_dom"/>
</dbReference>
<dbReference type="CDD" id="cd03443">
    <property type="entry name" value="PaaI_thioesterase"/>
    <property type="match status" value="1"/>
</dbReference>
<dbReference type="SUPFAM" id="SSF54637">
    <property type="entry name" value="Thioesterase/thiol ester dehydrase-isomerase"/>
    <property type="match status" value="1"/>
</dbReference>
<comment type="caution">
    <text evidence="3">The sequence shown here is derived from an EMBL/GenBank/DDBJ whole genome shotgun (WGS) entry which is preliminary data.</text>
</comment>
<name>A0A1V9EW23_9BACT</name>
<gene>
    <name evidence="3" type="ORF">A4H97_00350</name>
</gene>
<dbReference type="PANTHER" id="PTHR42856">
    <property type="entry name" value="ACYL-COENZYME A THIOESTERASE PAAI"/>
    <property type="match status" value="1"/>
</dbReference>
<dbReference type="Gene3D" id="3.10.129.10">
    <property type="entry name" value="Hotdog Thioesterase"/>
    <property type="match status" value="1"/>
</dbReference>
<dbReference type="InterPro" id="IPR029069">
    <property type="entry name" value="HotDog_dom_sf"/>
</dbReference>
<evidence type="ECO:0000259" key="2">
    <source>
        <dbReference type="Pfam" id="PF03061"/>
    </source>
</evidence>
<evidence type="ECO:0000313" key="4">
    <source>
        <dbReference type="Proteomes" id="UP000192610"/>
    </source>
</evidence>
<proteinExistence type="predicted"/>
<dbReference type="InterPro" id="IPR052723">
    <property type="entry name" value="Acyl-CoA_thioesterase_PaaI"/>
</dbReference>
<organism evidence="3 4">
    <name type="scientific">Niastella yeongjuensis</name>
    <dbReference type="NCBI Taxonomy" id="354355"/>
    <lineage>
        <taxon>Bacteria</taxon>
        <taxon>Pseudomonadati</taxon>
        <taxon>Bacteroidota</taxon>
        <taxon>Chitinophagia</taxon>
        <taxon>Chitinophagales</taxon>
        <taxon>Chitinophagaceae</taxon>
        <taxon>Niastella</taxon>
    </lineage>
</organism>
<evidence type="ECO:0000313" key="3">
    <source>
        <dbReference type="EMBL" id="OQP50331.1"/>
    </source>
</evidence>
<feature type="domain" description="Thioesterase" evidence="2">
    <location>
        <begin position="51"/>
        <end position="125"/>
    </location>
</feature>
<dbReference type="OrthoDB" id="32575at2"/>
<reference evidence="4" key="1">
    <citation type="submission" date="2016-04" db="EMBL/GenBank/DDBJ databases">
        <authorList>
            <person name="Chen L."/>
            <person name="Zhuang W."/>
            <person name="Wang G."/>
        </authorList>
    </citation>
    <scope>NUCLEOTIDE SEQUENCE [LARGE SCALE GENOMIC DNA]</scope>
    <source>
        <strain evidence="4">17621</strain>
    </source>
</reference>
<dbReference type="Pfam" id="PF03061">
    <property type="entry name" value="4HBT"/>
    <property type="match status" value="1"/>
</dbReference>
<keyword evidence="4" id="KW-1185">Reference proteome</keyword>
<accession>A0A1V9EW23</accession>
<dbReference type="NCBIfam" id="TIGR02286">
    <property type="entry name" value="PaaD"/>
    <property type="match status" value="1"/>
</dbReference>
<dbReference type="NCBIfam" id="TIGR00369">
    <property type="entry name" value="unchar_dom_1"/>
    <property type="match status" value="1"/>
</dbReference>
<evidence type="ECO:0000256" key="1">
    <source>
        <dbReference type="ARBA" id="ARBA00022801"/>
    </source>
</evidence>
<dbReference type="InterPro" id="IPR011973">
    <property type="entry name" value="PaaD"/>
</dbReference>
<dbReference type="EMBL" id="LVXG01000012">
    <property type="protein sequence ID" value="OQP50331.1"/>
    <property type="molecule type" value="Genomic_DNA"/>
</dbReference>
<dbReference type="InterPro" id="IPR006683">
    <property type="entry name" value="Thioestr_dom"/>
</dbReference>
<protein>
    <submittedName>
        <fullName evidence="3">Phenylacetic acid degradation protein PaaD</fullName>
    </submittedName>
</protein>
<dbReference type="STRING" id="354355.SAMN05660816_00880"/>